<dbReference type="GO" id="GO:0003676">
    <property type="term" value="F:nucleic acid binding"/>
    <property type="evidence" value="ECO:0007669"/>
    <property type="project" value="InterPro"/>
</dbReference>
<accession>A0AAD6M0E8</accession>
<evidence type="ECO:0000313" key="3">
    <source>
        <dbReference type="EMBL" id="KAJ6976676.1"/>
    </source>
</evidence>
<keyword evidence="1" id="KW-0479">Metal-binding</keyword>
<dbReference type="Pfam" id="PF00098">
    <property type="entry name" value="zf-CCHC"/>
    <property type="match status" value="1"/>
</dbReference>
<dbReference type="GO" id="GO:0008270">
    <property type="term" value="F:zinc ion binding"/>
    <property type="evidence" value="ECO:0007669"/>
    <property type="project" value="UniProtKB-KW"/>
</dbReference>
<dbReference type="Gene3D" id="4.10.60.10">
    <property type="entry name" value="Zinc finger, CCHC-type"/>
    <property type="match status" value="2"/>
</dbReference>
<evidence type="ECO:0000259" key="2">
    <source>
        <dbReference type="PROSITE" id="PS50158"/>
    </source>
</evidence>
<organism evidence="3 4">
    <name type="scientific">Populus alba x Populus x berolinensis</name>
    <dbReference type="NCBI Taxonomy" id="444605"/>
    <lineage>
        <taxon>Eukaryota</taxon>
        <taxon>Viridiplantae</taxon>
        <taxon>Streptophyta</taxon>
        <taxon>Embryophyta</taxon>
        <taxon>Tracheophyta</taxon>
        <taxon>Spermatophyta</taxon>
        <taxon>Magnoliopsida</taxon>
        <taxon>eudicotyledons</taxon>
        <taxon>Gunneridae</taxon>
        <taxon>Pentapetalae</taxon>
        <taxon>rosids</taxon>
        <taxon>fabids</taxon>
        <taxon>Malpighiales</taxon>
        <taxon>Salicaceae</taxon>
        <taxon>Saliceae</taxon>
        <taxon>Populus</taxon>
    </lineage>
</organism>
<dbReference type="PROSITE" id="PS50158">
    <property type="entry name" value="ZF_CCHC"/>
    <property type="match status" value="1"/>
</dbReference>
<dbReference type="InterPro" id="IPR001878">
    <property type="entry name" value="Znf_CCHC"/>
</dbReference>
<name>A0AAD6M0E8_9ROSI</name>
<dbReference type="EMBL" id="JAQIZT010000012">
    <property type="protein sequence ID" value="KAJ6976676.1"/>
    <property type="molecule type" value="Genomic_DNA"/>
</dbReference>
<gene>
    <name evidence="3" type="ORF">NC653_028746</name>
</gene>
<dbReference type="AlphaFoldDB" id="A0AAD6M0E8"/>
<dbReference type="Proteomes" id="UP001164929">
    <property type="component" value="Chromosome 12"/>
</dbReference>
<dbReference type="SUPFAM" id="SSF57756">
    <property type="entry name" value="Retrovirus zinc finger-like domains"/>
    <property type="match status" value="1"/>
</dbReference>
<comment type="caution">
    <text evidence="3">The sequence shown here is derived from an EMBL/GenBank/DDBJ whole genome shotgun (WGS) entry which is preliminary data.</text>
</comment>
<dbReference type="InterPro" id="IPR036875">
    <property type="entry name" value="Znf_CCHC_sf"/>
</dbReference>
<proteinExistence type="predicted"/>
<protein>
    <recommendedName>
        <fullName evidence="2">CCHC-type domain-containing protein</fullName>
    </recommendedName>
</protein>
<keyword evidence="1" id="KW-0863">Zinc-finger</keyword>
<feature type="domain" description="CCHC-type" evidence="2">
    <location>
        <begin position="33"/>
        <end position="48"/>
    </location>
</feature>
<sequence length="128" mass="13822">MEQARVASASVSVAYAASAYSKGKSRDMSRTQCYSCKKYGHIAPHCPRKICNYCKQLGHIIKECPIRPPPRPNKAYHAAVTAAGSSFSQTQPPANLLTREMVQEMIVSAFSTLGLQGSDVRTADSEGA</sequence>
<reference evidence="3" key="1">
    <citation type="journal article" date="2023" name="Mol. Ecol. Resour.">
        <title>Chromosome-level genome assembly of a triploid poplar Populus alba 'Berolinensis'.</title>
        <authorList>
            <person name="Chen S."/>
            <person name="Yu Y."/>
            <person name="Wang X."/>
            <person name="Wang S."/>
            <person name="Zhang T."/>
            <person name="Zhou Y."/>
            <person name="He R."/>
            <person name="Meng N."/>
            <person name="Wang Y."/>
            <person name="Liu W."/>
            <person name="Liu Z."/>
            <person name="Liu J."/>
            <person name="Guo Q."/>
            <person name="Huang H."/>
            <person name="Sederoff R.R."/>
            <person name="Wang G."/>
            <person name="Qu G."/>
            <person name="Chen S."/>
        </authorList>
    </citation>
    <scope>NUCLEOTIDE SEQUENCE</scope>
    <source>
        <strain evidence="3">SC-2020</strain>
    </source>
</reference>
<evidence type="ECO:0000256" key="1">
    <source>
        <dbReference type="PROSITE-ProRule" id="PRU00047"/>
    </source>
</evidence>
<keyword evidence="4" id="KW-1185">Reference proteome</keyword>
<evidence type="ECO:0000313" key="4">
    <source>
        <dbReference type="Proteomes" id="UP001164929"/>
    </source>
</evidence>
<keyword evidence="1" id="KW-0862">Zinc</keyword>
<dbReference type="SMART" id="SM00343">
    <property type="entry name" value="ZnF_C2HC"/>
    <property type="match status" value="2"/>
</dbReference>